<evidence type="ECO:0000259" key="1">
    <source>
        <dbReference type="Pfam" id="PF01895"/>
    </source>
</evidence>
<evidence type="ECO:0000313" key="3">
    <source>
        <dbReference type="Proteomes" id="UP000779900"/>
    </source>
</evidence>
<accession>A0A937XF79</accession>
<proteinExistence type="predicted"/>
<dbReference type="GO" id="GO:0045936">
    <property type="term" value="P:negative regulation of phosphate metabolic process"/>
    <property type="evidence" value="ECO:0007669"/>
    <property type="project" value="InterPro"/>
</dbReference>
<feature type="domain" description="PhoU" evidence="1">
    <location>
        <begin position="179"/>
        <end position="252"/>
    </location>
</feature>
<evidence type="ECO:0000313" key="2">
    <source>
        <dbReference type="EMBL" id="MBM3330503.1"/>
    </source>
</evidence>
<dbReference type="InterPro" id="IPR026022">
    <property type="entry name" value="PhoU_dom"/>
</dbReference>
<sequence>MVSAAHRAAVDCRLAGRLLCPAPRVRRAFRDSRVLCHTAGCGYTFEEDSMILTDLLKLWKKTSLVDEATAQCVEMLRIGQQMFAYSLGVLMDNECEVEDIYAMDRTLNHGEIAVRRMIAEHLAVNPQEDAIPALFLATIVGDIERIGDYCKNLIELAHHYPEKLEGPYIDRIRAVKLDVARMYDDTMKAYAENDASLAASVMERHAELARTCDGLTDRLLAEQQMCGRDAIIRALLIRFLKRVSAHLKNVASSLVNPYHKLGYKPDGTPDDRDE</sequence>
<dbReference type="AlphaFoldDB" id="A0A937XF79"/>
<protein>
    <recommendedName>
        <fullName evidence="1">PhoU domain-containing protein</fullName>
    </recommendedName>
</protein>
<dbReference type="EMBL" id="VGIR01000005">
    <property type="protein sequence ID" value="MBM3330503.1"/>
    <property type="molecule type" value="Genomic_DNA"/>
</dbReference>
<feature type="domain" description="PhoU" evidence="1">
    <location>
        <begin position="74"/>
        <end position="156"/>
    </location>
</feature>
<dbReference type="PANTHER" id="PTHR42930">
    <property type="entry name" value="PHOSPHATE-SPECIFIC TRANSPORT SYSTEM ACCESSORY PROTEIN PHOU"/>
    <property type="match status" value="1"/>
</dbReference>
<dbReference type="GO" id="GO:0030643">
    <property type="term" value="P:intracellular phosphate ion homeostasis"/>
    <property type="evidence" value="ECO:0007669"/>
    <property type="project" value="InterPro"/>
</dbReference>
<dbReference type="PANTHER" id="PTHR42930:SF3">
    <property type="entry name" value="PHOSPHATE-SPECIFIC TRANSPORT SYSTEM ACCESSORY PROTEIN PHOU"/>
    <property type="match status" value="1"/>
</dbReference>
<dbReference type="Proteomes" id="UP000779900">
    <property type="component" value="Unassembled WGS sequence"/>
</dbReference>
<dbReference type="InterPro" id="IPR038078">
    <property type="entry name" value="PhoU-like_sf"/>
</dbReference>
<gene>
    <name evidence="2" type="ORF">FJY68_01470</name>
</gene>
<organism evidence="2 3">
    <name type="scientific">candidate division WOR-3 bacterium</name>
    <dbReference type="NCBI Taxonomy" id="2052148"/>
    <lineage>
        <taxon>Bacteria</taxon>
        <taxon>Bacteria division WOR-3</taxon>
    </lineage>
</organism>
<name>A0A937XF79_UNCW3</name>
<reference evidence="2" key="1">
    <citation type="submission" date="2019-03" db="EMBL/GenBank/DDBJ databases">
        <title>Lake Tanganyika Metagenome-Assembled Genomes (MAGs).</title>
        <authorList>
            <person name="Tran P."/>
        </authorList>
    </citation>
    <scope>NUCLEOTIDE SEQUENCE</scope>
    <source>
        <strain evidence="2">K_DeepCast_150m_m2_040</strain>
    </source>
</reference>
<dbReference type="InterPro" id="IPR028366">
    <property type="entry name" value="PhoU"/>
</dbReference>
<dbReference type="Pfam" id="PF01895">
    <property type="entry name" value="PhoU"/>
    <property type="match status" value="2"/>
</dbReference>
<dbReference type="Gene3D" id="1.20.58.220">
    <property type="entry name" value="Phosphate transport system protein phou homolog 2, domain 2"/>
    <property type="match status" value="1"/>
</dbReference>
<comment type="caution">
    <text evidence="2">The sequence shown here is derived from an EMBL/GenBank/DDBJ whole genome shotgun (WGS) entry which is preliminary data.</text>
</comment>
<dbReference type="SUPFAM" id="SSF109755">
    <property type="entry name" value="PhoU-like"/>
    <property type="match status" value="1"/>
</dbReference>